<dbReference type="InterPro" id="IPR051095">
    <property type="entry name" value="Dros_DevTransReg"/>
</dbReference>
<protein>
    <recommendedName>
        <fullName evidence="3">BTB domain-containing protein</fullName>
    </recommendedName>
</protein>
<dbReference type="InterPro" id="IPR000210">
    <property type="entry name" value="BTB/POZ_dom"/>
</dbReference>
<reference evidence="4 5" key="1">
    <citation type="submission" date="2023-11" db="EMBL/GenBank/DDBJ databases">
        <title>Halocaridina rubra genome assembly.</title>
        <authorList>
            <person name="Smith C."/>
        </authorList>
    </citation>
    <scope>NUCLEOTIDE SEQUENCE [LARGE SCALE GENOMIC DNA]</scope>
    <source>
        <strain evidence="4">EP-1</strain>
        <tissue evidence="4">Whole</tissue>
    </source>
</reference>
<name>A0AAN8X4X6_HALRR</name>
<keyword evidence="5" id="KW-1185">Reference proteome</keyword>
<proteinExistence type="predicted"/>
<dbReference type="Proteomes" id="UP001381693">
    <property type="component" value="Unassembled WGS sequence"/>
</dbReference>
<accession>A0AAN8X4X6</accession>
<dbReference type="SUPFAM" id="SSF54695">
    <property type="entry name" value="POZ domain"/>
    <property type="match status" value="1"/>
</dbReference>
<dbReference type="PANTHER" id="PTHR23110:SF98">
    <property type="entry name" value="PRE-LOLA-G, ISOFORM C-RELATED"/>
    <property type="match status" value="1"/>
</dbReference>
<organism evidence="4 5">
    <name type="scientific">Halocaridina rubra</name>
    <name type="common">Hawaiian red shrimp</name>
    <dbReference type="NCBI Taxonomy" id="373956"/>
    <lineage>
        <taxon>Eukaryota</taxon>
        <taxon>Metazoa</taxon>
        <taxon>Ecdysozoa</taxon>
        <taxon>Arthropoda</taxon>
        <taxon>Crustacea</taxon>
        <taxon>Multicrustacea</taxon>
        <taxon>Malacostraca</taxon>
        <taxon>Eumalacostraca</taxon>
        <taxon>Eucarida</taxon>
        <taxon>Decapoda</taxon>
        <taxon>Pleocyemata</taxon>
        <taxon>Caridea</taxon>
        <taxon>Atyoidea</taxon>
        <taxon>Atyidae</taxon>
        <taxon>Halocaridina</taxon>
    </lineage>
</organism>
<keyword evidence="1" id="KW-0539">Nucleus</keyword>
<dbReference type="EMBL" id="JAXCGZ010013610">
    <property type="protein sequence ID" value="KAK7072200.1"/>
    <property type="molecule type" value="Genomic_DNA"/>
</dbReference>
<evidence type="ECO:0000256" key="1">
    <source>
        <dbReference type="ARBA" id="ARBA00023242"/>
    </source>
</evidence>
<feature type="compositionally biased region" description="Low complexity" evidence="2">
    <location>
        <begin position="406"/>
        <end position="418"/>
    </location>
</feature>
<dbReference type="InterPro" id="IPR011333">
    <property type="entry name" value="SKP1/BTB/POZ_sf"/>
</dbReference>
<feature type="compositionally biased region" description="Basic and acidic residues" evidence="2">
    <location>
        <begin position="312"/>
        <end position="324"/>
    </location>
</feature>
<sequence>MRIKEEDSDTLRGQYYFILILHIPNDSGKEKLHEPQFGVESRIPRVESCTISTELAKGTRQPITATTATMADGMLALSWNNHASTFCHMLSHIRLKDKYADATVACEGKFYPVHRIVLSTCSKYFEEMFELTSAGKHPIVLLQDVRKYELEAILSYMYAGVVSVAQKDLARLIKVAELLQIKGLAVPDELPSEKRGGSGQNSGNAGERTSKSSYLSEHGEDRASPYRKRRRREEPLLSSRATAVSAGNRDDDDIQEIKTSDYLSKDFRESSDDDNRGFTDPGQSVVNTEGRSMESDRLQRQPSADPTMNSSKDAKEDMLCIKEEVMDEPSDTGGNPVKTEIPYEPLGDNLEESVDLPLNDQDDYSHSSGQMPSESTAEALAGPSGIHEWLSGGDLAAMENYGGEGSPQPSDPSQAQQM</sequence>
<evidence type="ECO:0000259" key="3">
    <source>
        <dbReference type="PROSITE" id="PS50097"/>
    </source>
</evidence>
<dbReference type="CDD" id="cd18315">
    <property type="entry name" value="BTB_POZ_BAB-like"/>
    <property type="match status" value="1"/>
</dbReference>
<feature type="compositionally biased region" description="Polar residues" evidence="2">
    <location>
        <begin position="366"/>
        <end position="376"/>
    </location>
</feature>
<evidence type="ECO:0000313" key="5">
    <source>
        <dbReference type="Proteomes" id="UP001381693"/>
    </source>
</evidence>
<feature type="region of interest" description="Disordered" evidence="2">
    <location>
        <begin position="189"/>
        <end position="418"/>
    </location>
</feature>
<dbReference type="GO" id="GO:0006357">
    <property type="term" value="P:regulation of transcription by RNA polymerase II"/>
    <property type="evidence" value="ECO:0007669"/>
    <property type="project" value="TreeGrafter"/>
</dbReference>
<comment type="caution">
    <text evidence="4">The sequence shown here is derived from an EMBL/GenBank/DDBJ whole genome shotgun (WGS) entry which is preliminary data.</text>
</comment>
<feature type="compositionally biased region" description="Basic and acidic residues" evidence="2">
    <location>
        <begin position="255"/>
        <end position="277"/>
    </location>
</feature>
<dbReference type="PANTHER" id="PTHR23110">
    <property type="entry name" value="BTB DOMAIN TRANSCRIPTION FACTOR"/>
    <property type="match status" value="1"/>
</dbReference>
<feature type="compositionally biased region" description="Polar residues" evidence="2">
    <location>
        <begin position="281"/>
        <end position="290"/>
    </location>
</feature>
<evidence type="ECO:0000313" key="4">
    <source>
        <dbReference type="EMBL" id="KAK7072200.1"/>
    </source>
</evidence>
<dbReference type="SMART" id="SM00225">
    <property type="entry name" value="BTB"/>
    <property type="match status" value="1"/>
</dbReference>
<evidence type="ECO:0000256" key="2">
    <source>
        <dbReference type="SAM" id="MobiDB-lite"/>
    </source>
</evidence>
<feature type="non-terminal residue" evidence="4">
    <location>
        <position position="418"/>
    </location>
</feature>
<dbReference type="GO" id="GO:0005634">
    <property type="term" value="C:nucleus"/>
    <property type="evidence" value="ECO:0007669"/>
    <property type="project" value="TreeGrafter"/>
</dbReference>
<dbReference type="AlphaFoldDB" id="A0AAN8X4X6"/>
<dbReference type="Gene3D" id="3.30.710.10">
    <property type="entry name" value="Potassium Channel Kv1.1, Chain A"/>
    <property type="match status" value="1"/>
</dbReference>
<dbReference type="PROSITE" id="PS50097">
    <property type="entry name" value="BTB"/>
    <property type="match status" value="1"/>
</dbReference>
<gene>
    <name evidence="4" type="ORF">SK128_014052</name>
</gene>
<feature type="compositionally biased region" description="Polar residues" evidence="2">
    <location>
        <begin position="300"/>
        <end position="311"/>
    </location>
</feature>
<dbReference type="Pfam" id="PF00651">
    <property type="entry name" value="BTB"/>
    <property type="match status" value="1"/>
</dbReference>
<feature type="domain" description="BTB" evidence="3">
    <location>
        <begin position="100"/>
        <end position="166"/>
    </location>
</feature>